<organism evidence="1 2">
    <name type="scientific">Seminavis robusta</name>
    <dbReference type="NCBI Taxonomy" id="568900"/>
    <lineage>
        <taxon>Eukaryota</taxon>
        <taxon>Sar</taxon>
        <taxon>Stramenopiles</taxon>
        <taxon>Ochrophyta</taxon>
        <taxon>Bacillariophyta</taxon>
        <taxon>Bacillariophyceae</taxon>
        <taxon>Bacillariophycidae</taxon>
        <taxon>Naviculales</taxon>
        <taxon>Naviculaceae</taxon>
        <taxon>Seminavis</taxon>
    </lineage>
</organism>
<dbReference type="EMBL" id="CAICTM010000242">
    <property type="protein sequence ID" value="CAB9505778.1"/>
    <property type="molecule type" value="Genomic_DNA"/>
</dbReference>
<comment type="caution">
    <text evidence="1">The sequence shown here is derived from an EMBL/GenBank/DDBJ whole genome shotgun (WGS) entry which is preliminary data.</text>
</comment>
<name>A0A9N8H8K0_9STRA</name>
<dbReference type="Proteomes" id="UP001153069">
    <property type="component" value="Unassembled WGS sequence"/>
</dbReference>
<proteinExistence type="predicted"/>
<gene>
    <name evidence="1" type="ORF">SEMRO_243_G096890.1</name>
</gene>
<evidence type="ECO:0000313" key="1">
    <source>
        <dbReference type="EMBL" id="CAB9505778.1"/>
    </source>
</evidence>
<keyword evidence="2" id="KW-1185">Reference proteome</keyword>
<sequence length="509" mass="56621">MANITLDHVAKFLKEDAHLFTCLTFFAADGDDALGVRVISDPGRCLKSDIDLLTLMIQSGRVDYIAEVRLKYTDESSYSQKSLVQLARALGKMPAITGLHVETVASNKSSKMKPSFPVEALTAFFKKNRQLEYFTMAGIVQGDHDGFEQWATALSRTRNSLESFDCWKDGGSWSPSSNRVHSMQISKWDPVIRTVVLQNSDTLQELFISTGEKSSKGLTEETSAVLARSMREPMQLIEFRPTFSNMNDLVLYCSNQTTGIPHFRFNFFESLVAATKTGVPFLHGILKDRTNVTYKAFSLSFQCRSDTLSRNVDHACHDIDVSLTNGFEGVDNIPAALRMELLDRHDGKVSEGRLEFPETSLLDRSFQPLWTFDPMTATPEQWCRIMAALGCLCQDERLLDEEVDLNPLYYLVSEYHDKLPGIGTQKPAPQSNGRATTDAGEKEAAEKLTAAYHTLKAENAFLQAENASLTAHSAELAEGAATLLQKVASLEDEVLSLRLLLEAKQMNDG</sequence>
<evidence type="ECO:0000313" key="2">
    <source>
        <dbReference type="Proteomes" id="UP001153069"/>
    </source>
</evidence>
<protein>
    <submittedName>
        <fullName evidence="1">Uncharacterized protein</fullName>
    </submittedName>
</protein>
<accession>A0A9N8H8K0</accession>
<dbReference type="AlphaFoldDB" id="A0A9N8H8K0"/>
<reference evidence="1" key="1">
    <citation type="submission" date="2020-06" db="EMBL/GenBank/DDBJ databases">
        <authorList>
            <consortium name="Plant Systems Biology data submission"/>
        </authorList>
    </citation>
    <scope>NUCLEOTIDE SEQUENCE</scope>
    <source>
        <strain evidence="1">D6</strain>
    </source>
</reference>